<evidence type="ECO:0000256" key="4">
    <source>
        <dbReference type="ARBA" id="ARBA00012438"/>
    </source>
</evidence>
<dbReference type="InterPro" id="IPR052023">
    <property type="entry name" value="Histidine_kinase_KdpD"/>
</dbReference>
<dbReference type="InterPro" id="IPR005467">
    <property type="entry name" value="His_kinase_dom"/>
</dbReference>
<dbReference type="InterPro" id="IPR003661">
    <property type="entry name" value="HisK_dim/P_dom"/>
</dbReference>
<dbReference type="InterPro" id="IPR014729">
    <property type="entry name" value="Rossmann-like_a/b/a_fold"/>
</dbReference>
<evidence type="ECO:0000256" key="13">
    <source>
        <dbReference type="ARBA" id="ARBA00023136"/>
    </source>
</evidence>
<evidence type="ECO:0000256" key="7">
    <source>
        <dbReference type="ARBA" id="ARBA00022692"/>
    </source>
</evidence>
<feature type="transmembrane region" description="Helical" evidence="15">
    <location>
        <begin position="462"/>
        <end position="483"/>
    </location>
</feature>
<dbReference type="SMART" id="SM00388">
    <property type="entry name" value="HisKA"/>
    <property type="match status" value="1"/>
</dbReference>
<keyword evidence="6 17" id="KW-0808">Transferase</keyword>
<organism evidence="17 18">
    <name type="scientific">Aeromicrobium tamlense</name>
    <dbReference type="NCBI Taxonomy" id="375541"/>
    <lineage>
        <taxon>Bacteria</taxon>
        <taxon>Bacillati</taxon>
        <taxon>Actinomycetota</taxon>
        <taxon>Actinomycetes</taxon>
        <taxon>Propionibacteriales</taxon>
        <taxon>Nocardioidaceae</taxon>
        <taxon>Aeromicrobium</taxon>
    </lineage>
</organism>
<dbReference type="Gene3D" id="1.10.287.130">
    <property type="match status" value="1"/>
</dbReference>
<evidence type="ECO:0000256" key="8">
    <source>
        <dbReference type="ARBA" id="ARBA00022741"/>
    </source>
</evidence>
<dbReference type="PANTHER" id="PTHR45569">
    <property type="entry name" value="SENSOR PROTEIN KDPD"/>
    <property type="match status" value="1"/>
</dbReference>
<dbReference type="InterPro" id="IPR003594">
    <property type="entry name" value="HATPase_dom"/>
</dbReference>
<comment type="catalytic activity">
    <reaction evidence="1">
        <text>ATP + protein L-histidine = ADP + protein N-phospho-L-histidine.</text>
        <dbReference type="EC" id="2.7.13.3"/>
    </reaction>
</comment>
<evidence type="ECO:0000259" key="16">
    <source>
        <dbReference type="PROSITE" id="PS50109"/>
    </source>
</evidence>
<dbReference type="InterPro" id="IPR025201">
    <property type="entry name" value="KdpD_TM"/>
</dbReference>
<dbReference type="InterPro" id="IPR036890">
    <property type="entry name" value="HATPase_C_sf"/>
</dbReference>
<dbReference type="Proteomes" id="UP000587211">
    <property type="component" value="Unassembled WGS sequence"/>
</dbReference>
<sequence>MGTANERGTLRVYLGAAPGVGKTFKMLDEGNRRLARGTDVVVGFVETHGRAHTIDAVAGLEVVPRARRQCRGTVQEELDLDAILERRPAVVLVDELAHTNVPGSRHEKRWQDVEALRDAGIDVITTVNIQHLESLNDVTESITGVRQRETVPDEVVRGADQIELVDMSPQALRRRLAHGNVYAAEKVDAALHHYFREGNLTALRELALLWLADRVDEGMDRYREEHRITGTWATRERIVAAVTGGPESTTLMRRAARIASRRAGGEWLALYVTRHDGLSSISPDRLTELRAKTEELGGTFHTVVGDDAAEAILAFARAENADQVIIGASRRGRLSTLLRPGIGERVISASGDVDVHIVTHDHARGRGSASQRPDPALSPRRRAVGFAFAVLAPSLLSLLLWWTDSLHGLPSEAMLLMTVVVATALIGGLWPAVLSAVLSGVLLNVLFTPPRYTLTVAEPENAAALVLFVLVGIAVASVVGIAARRAVEARRARAEADSLTVLAHTLLTSGHDLRALLTSAVELFGADGAAVLRTDGPEIVAAVGDAPTSPENATTSTSIDDRTVLALRGGAQHADERGLLNAYAAYAKVMADRSLAQEAEVDRHRLEEANRTRTALLAAVSHDLRSPLAAIKVAVASLRGTSVTFSPEDEAALLETIEESTDRLTALVTNLLDMSRIQAGAVTAHPSVVGLEDAVLSALAPLESGERIRVDVAPDLDVLADPGLLERVLANIGENAVKYTPADTPIRVDAAVVGGRVTLRVADTGPGIGDGDLERIFAPFQRLGDVPGQDGVGLGLAVARGLTEAMGGTIATEPTPGGGLTFAIDLPRAPEEQP</sequence>
<dbReference type="InterPro" id="IPR027417">
    <property type="entry name" value="P-loop_NTPase"/>
</dbReference>
<dbReference type="SUPFAM" id="SSF52402">
    <property type="entry name" value="Adenine nucleotide alpha hydrolases-like"/>
    <property type="match status" value="1"/>
</dbReference>
<evidence type="ECO:0000256" key="11">
    <source>
        <dbReference type="ARBA" id="ARBA00022989"/>
    </source>
</evidence>
<reference evidence="17 18" key="1">
    <citation type="submission" date="2020-07" db="EMBL/GenBank/DDBJ databases">
        <title>Sequencing the genomes of 1000 actinobacteria strains.</title>
        <authorList>
            <person name="Klenk H.-P."/>
        </authorList>
    </citation>
    <scope>NUCLEOTIDE SEQUENCE [LARGE SCALE GENOMIC DNA]</scope>
    <source>
        <strain evidence="17 18">DSM 19087</strain>
    </source>
</reference>
<dbReference type="SMART" id="SM00387">
    <property type="entry name" value="HATPase_c"/>
    <property type="match status" value="1"/>
</dbReference>
<keyword evidence="10" id="KW-0067">ATP-binding</keyword>
<keyword evidence="18" id="KW-1185">Reference proteome</keyword>
<gene>
    <name evidence="17" type="ORF">BJ975_002137</name>
</gene>
<comment type="subcellular location">
    <subcellularLocation>
        <location evidence="3">Cell membrane</location>
    </subcellularLocation>
    <subcellularLocation>
        <location evidence="2">Membrane</location>
        <topology evidence="2">Multi-pass membrane protein</topology>
    </subcellularLocation>
</comment>
<evidence type="ECO:0000256" key="3">
    <source>
        <dbReference type="ARBA" id="ARBA00004236"/>
    </source>
</evidence>
<dbReference type="InterPro" id="IPR036097">
    <property type="entry name" value="HisK_dim/P_sf"/>
</dbReference>
<dbReference type="InterPro" id="IPR004358">
    <property type="entry name" value="Sig_transdc_His_kin-like_C"/>
</dbReference>
<comment type="caution">
    <text evidence="17">The sequence shown here is derived from an EMBL/GenBank/DDBJ whole genome shotgun (WGS) entry which is preliminary data.</text>
</comment>
<keyword evidence="7 15" id="KW-0812">Transmembrane</keyword>
<evidence type="ECO:0000256" key="2">
    <source>
        <dbReference type="ARBA" id="ARBA00004141"/>
    </source>
</evidence>
<feature type="transmembrane region" description="Helical" evidence="15">
    <location>
        <begin position="414"/>
        <end position="442"/>
    </location>
</feature>
<evidence type="ECO:0000256" key="14">
    <source>
        <dbReference type="SAM" id="MobiDB-lite"/>
    </source>
</evidence>
<evidence type="ECO:0000256" key="5">
    <source>
        <dbReference type="ARBA" id="ARBA00022553"/>
    </source>
</evidence>
<protein>
    <recommendedName>
        <fullName evidence="4">histidine kinase</fullName>
        <ecNumber evidence="4">2.7.13.3</ecNumber>
    </recommendedName>
</protein>
<dbReference type="GO" id="GO:0004673">
    <property type="term" value="F:protein histidine kinase activity"/>
    <property type="evidence" value="ECO:0007669"/>
    <property type="project" value="UniProtKB-EC"/>
</dbReference>
<keyword evidence="9 17" id="KW-0418">Kinase</keyword>
<dbReference type="Pfam" id="PF13493">
    <property type="entry name" value="DUF4118"/>
    <property type="match status" value="1"/>
</dbReference>
<keyword evidence="13 15" id="KW-0472">Membrane</keyword>
<dbReference type="Gene3D" id="3.40.50.300">
    <property type="entry name" value="P-loop containing nucleotide triphosphate hydrolases"/>
    <property type="match status" value="1"/>
</dbReference>
<dbReference type="CDD" id="cd00075">
    <property type="entry name" value="HATPase"/>
    <property type="match status" value="1"/>
</dbReference>
<keyword evidence="8" id="KW-0547">Nucleotide-binding</keyword>
<dbReference type="Gene3D" id="3.40.50.620">
    <property type="entry name" value="HUPs"/>
    <property type="match status" value="1"/>
</dbReference>
<dbReference type="Pfam" id="PF00582">
    <property type="entry name" value="Usp"/>
    <property type="match status" value="1"/>
</dbReference>
<dbReference type="PRINTS" id="PR00344">
    <property type="entry name" value="BCTRLSENSOR"/>
</dbReference>
<dbReference type="Pfam" id="PF02702">
    <property type="entry name" value="KdpD"/>
    <property type="match status" value="1"/>
</dbReference>
<keyword evidence="5" id="KW-0597">Phosphoprotein</keyword>
<dbReference type="PROSITE" id="PS50109">
    <property type="entry name" value="HIS_KIN"/>
    <property type="match status" value="1"/>
</dbReference>
<dbReference type="InterPro" id="IPR003852">
    <property type="entry name" value="Sig_transdc_His_kinase_KdpD_N"/>
</dbReference>
<evidence type="ECO:0000313" key="18">
    <source>
        <dbReference type="Proteomes" id="UP000587211"/>
    </source>
</evidence>
<evidence type="ECO:0000256" key="10">
    <source>
        <dbReference type="ARBA" id="ARBA00022840"/>
    </source>
</evidence>
<feature type="region of interest" description="Disordered" evidence="14">
    <location>
        <begin position="813"/>
        <end position="834"/>
    </location>
</feature>
<dbReference type="EC" id="2.7.13.3" evidence="4"/>
<evidence type="ECO:0000313" key="17">
    <source>
        <dbReference type="EMBL" id="NYI38762.1"/>
    </source>
</evidence>
<dbReference type="SUPFAM" id="SSF47384">
    <property type="entry name" value="Homodimeric domain of signal transducing histidine kinase"/>
    <property type="match status" value="1"/>
</dbReference>
<dbReference type="SUPFAM" id="SSF55874">
    <property type="entry name" value="ATPase domain of HSP90 chaperone/DNA topoisomerase II/histidine kinase"/>
    <property type="match status" value="1"/>
</dbReference>
<dbReference type="InterPro" id="IPR038318">
    <property type="entry name" value="KdpD_sf"/>
</dbReference>
<dbReference type="Pfam" id="PF00512">
    <property type="entry name" value="HisKA"/>
    <property type="match status" value="1"/>
</dbReference>
<dbReference type="Gene3D" id="3.30.565.10">
    <property type="entry name" value="Histidine kinase-like ATPase, C-terminal domain"/>
    <property type="match status" value="1"/>
</dbReference>
<dbReference type="Pfam" id="PF02518">
    <property type="entry name" value="HATPase_c"/>
    <property type="match status" value="1"/>
</dbReference>
<feature type="transmembrane region" description="Helical" evidence="15">
    <location>
        <begin position="383"/>
        <end position="402"/>
    </location>
</feature>
<evidence type="ECO:0000256" key="12">
    <source>
        <dbReference type="ARBA" id="ARBA00023012"/>
    </source>
</evidence>
<dbReference type="InterPro" id="IPR006016">
    <property type="entry name" value="UspA"/>
</dbReference>
<accession>A0ABX2SIN4</accession>
<dbReference type="EMBL" id="JACBZN010000001">
    <property type="protein sequence ID" value="NYI38762.1"/>
    <property type="molecule type" value="Genomic_DNA"/>
</dbReference>
<keyword evidence="12" id="KW-0902">Two-component regulatory system</keyword>
<dbReference type="Gene3D" id="1.20.120.620">
    <property type="entry name" value="Backbone structure of the membrane domain of e. Coli histidine kinase receptor kdpd"/>
    <property type="match status" value="1"/>
</dbReference>
<evidence type="ECO:0000256" key="9">
    <source>
        <dbReference type="ARBA" id="ARBA00022777"/>
    </source>
</evidence>
<feature type="domain" description="Histidine kinase" evidence="16">
    <location>
        <begin position="619"/>
        <end position="830"/>
    </location>
</feature>
<proteinExistence type="predicted"/>
<dbReference type="PANTHER" id="PTHR45569:SF1">
    <property type="entry name" value="SENSOR PROTEIN KDPD"/>
    <property type="match status" value="1"/>
</dbReference>
<evidence type="ECO:0000256" key="1">
    <source>
        <dbReference type="ARBA" id="ARBA00000085"/>
    </source>
</evidence>
<keyword evidence="11 15" id="KW-1133">Transmembrane helix</keyword>
<name>A0ABX2SIN4_9ACTN</name>
<evidence type="ECO:0000256" key="15">
    <source>
        <dbReference type="SAM" id="Phobius"/>
    </source>
</evidence>
<dbReference type="CDD" id="cd00082">
    <property type="entry name" value="HisKA"/>
    <property type="match status" value="1"/>
</dbReference>
<evidence type="ECO:0000256" key="6">
    <source>
        <dbReference type="ARBA" id="ARBA00022679"/>
    </source>
</evidence>
<dbReference type="RefSeq" id="WP_317628341.1">
    <property type="nucleotide sequence ID" value="NZ_BAAAMP010000002.1"/>
</dbReference>